<dbReference type="RefSeq" id="WP_277900563.1">
    <property type="nucleotide sequence ID" value="NZ_JAPMUA010000004.1"/>
</dbReference>
<dbReference type="InterPro" id="IPR045391">
    <property type="entry name" value="DUF6520"/>
</dbReference>
<evidence type="ECO:0000256" key="1">
    <source>
        <dbReference type="SAM" id="SignalP"/>
    </source>
</evidence>
<comment type="caution">
    <text evidence="2">The sequence shown here is derived from an EMBL/GenBank/DDBJ whole genome shotgun (WGS) entry which is preliminary data.</text>
</comment>
<keyword evidence="1" id="KW-0732">Signal</keyword>
<keyword evidence="3" id="KW-1185">Reference proteome</keyword>
<dbReference type="Proteomes" id="UP001153642">
    <property type="component" value="Unassembled WGS sequence"/>
</dbReference>
<reference evidence="2" key="1">
    <citation type="submission" date="2022-11" db="EMBL/GenBank/DDBJ databases">
        <title>High-quality draft genome sequence of Galbibacter sp. strain CMA-7.</title>
        <authorList>
            <person name="Wei L."/>
            <person name="Dong C."/>
            <person name="Shao Z."/>
        </authorList>
    </citation>
    <scope>NUCLEOTIDE SEQUENCE</scope>
    <source>
        <strain evidence="2">CMA-7</strain>
    </source>
</reference>
<proteinExistence type="predicted"/>
<organism evidence="2 3">
    <name type="scientific">Galbibacter pacificus</name>
    <dbReference type="NCBI Taxonomy" id="2996052"/>
    <lineage>
        <taxon>Bacteria</taxon>
        <taxon>Pseudomonadati</taxon>
        <taxon>Bacteroidota</taxon>
        <taxon>Flavobacteriia</taxon>
        <taxon>Flavobacteriales</taxon>
        <taxon>Flavobacteriaceae</taxon>
        <taxon>Galbibacter</taxon>
    </lineage>
</organism>
<feature type="chain" id="PRO_5046980796" evidence="1">
    <location>
        <begin position="25"/>
        <end position="87"/>
    </location>
</feature>
<sequence>MKKRFKNLVMPMAVVVLAMGAAFAGNQISMGQAALADAPGYYWNEVQERCVDANTTCSTVFNLQQCSDGINDLSDSNCAQPLYVKIQ</sequence>
<name>A0ABT6FUA6_9FLAO</name>
<evidence type="ECO:0000313" key="3">
    <source>
        <dbReference type="Proteomes" id="UP001153642"/>
    </source>
</evidence>
<dbReference type="Pfam" id="PF20130">
    <property type="entry name" value="DUF6520"/>
    <property type="match status" value="1"/>
</dbReference>
<gene>
    <name evidence="2" type="ORF">OSR52_13310</name>
</gene>
<dbReference type="EMBL" id="JAPMUA010000004">
    <property type="protein sequence ID" value="MDG3586847.1"/>
    <property type="molecule type" value="Genomic_DNA"/>
</dbReference>
<accession>A0ABT6FUA6</accession>
<evidence type="ECO:0000313" key="2">
    <source>
        <dbReference type="EMBL" id="MDG3586847.1"/>
    </source>
</evidence>
<feature type="signal peptide" evidence="1">
    <location>
        <begin position="1"/>
        <end position="24"/>
    </location>
</feature>
<protein>
    <submittedName>
        <fullName evidence="2">DUF6520 family protein</fullName>
    </submittedName>
</protein>